<organism evidence="3 5">
    <name type="scientific">Orbilia oligospora</name>
    <name type="common">Nematode-trapping fungus</name>
    <name type="synonym">Arthrobotrys oligospora</name>
    <dbReference type="NCBI Taxonomy" id="2813651"/>
    <lineage>
        <taxon>Eukaryota</taxon>
        <taxon>Fungi</taxon>
        <taxon>Dikarya</taxon>
        <taxon>Ascomycota</taxon>
        <taxon>Pezizomycotina</taxon>
        <taxon>Orbiliomycetes</taxon>
        <taxon>Orbiliales</taxon>
        <taxon>Orbiliaceae</taxon>
        <taxon>Orbilia</taxon>
    </lineage>
</organism>
<feature type="compositionally biased region" description="Low complexity" evidence="1">
    <location>
        <begin position="213"/>
        <end position="256"/>
    </location>
</feature>
<evidence type="ECO:0000256" key="1">
    <source>
        <dbReference type="SAM" id="MobiDB-lite"/>
    </source>
</evidence>
<protein>
    <submittedName>
        <fullName evidence="3">Uncharacterized protein</fullName>
    </submittedName>
</protein>
<evidence type="ECO:0000313" key="5">
    <source>
        <dbReference type="Proteomes" id="UP000472727"/>
    </source>
</evidence>
<evidence type="ECO:0000313" key="6">
    <source>
        <dbReference type="Proteomes" id="UP000479691"/>
    </source>
</evidence>
<evidence type="ECO:0000313" key="2">
    <source>
        <dbReference type="EMBL" id="KAF3191457.1"/>
    </source>
</evidence>
<feature type="compositionally biased region" description="Low complexity" evidence="1">
    <location>
        <begin position="164"/>
        <end position="195"/>
    </location>
</feature>
<name>A0A6G1MBG2_ORBOL</name>
<accession>A0A6G1MBG2</accession>
<sequence>MSTTQNPLVSATIYITNPLSTPLPGDDPAQNRCGEGYCGIYGGSAKLELCGDWGEYSNYCCWGTGVIIGSPIPRYSCEDIPGLTDVQFSQFGSAAVPVPLGLDCPDGTILADFYPDIESYACCPQNETGILRLQATNQDTGAIDLLSVQCFDPEIINLENTRSTTTDGLEPTPTTEISSSMDGTSSSSSAATMTDETSESPITTQYSVPRGQTTTMAGTTSTNSLPEPSSSSSEDLGSPTESSPSGESPATSTPTPNSASNGISKVASLMFGTAVLAMVIGAQL</sequence>
<comment type="caution">
    <text evidence="3">The sequence shown here is derived from an EMBL/GenBank/DDBJ whole genome shotgun (WGS) entry which is preliminary data.</text>
</comment>
<feature type="compositionally biased region" description="Polar residues" evidence="1">
    <location>
        <begin position="201"/>
        <end position="212"/>
    </location>
</feature>
<reference evidence="5 6" key="1">
    <citation type="submission" date="2019-06" db="EMBL/GenBank/DDBJ databases">
        <authorList>
            <person name="Palmer J.M."/>
        </authorList>
    </citation>
    <scope>NUCLEOTIDE SEQUENCE [LARGE SCALE GENOMIC DNA]</scope>
    <source>
        <strain evidence="3 5">TWF106</strain>
        <strain evidence="4">TWF679</strain>
        <strain evidence="2 6">TWF788</strain>
    </source>
</reference>
<dbReference type="EMBL" id="JAABOE010000003">
    <property type="protein sequence ID" value="KAF3191457.1"/>
    <property type="molecule type" value="Genomic_DNA"/>
</dbReference>
<proteinExistence type="predicted"/>
<dbReference type="Proteomes" id="UP000472727">
    <property type="component" value="Unassembled WGS sequence"/>
</dbReference>
<gene>
    <name evidence="3" type="ORF">TWF106_010864</name>
    <name evidence="4" type="ORF">TWF679_000455</name>
    <name evidence="2" type="ORF">TWF788_006056</name>
</gene>
<dbReference type="EMBL" id="WIWS01000083">
    <property type="protein sequence ID" value="KAF3209845.1"/>
    <property type="molecule type" value="Genomic_DNA"/>
</dbReference>
<dbReference type="Proteomes" id="UP000614610">
    <property type="component" value="Unassembled WGS sequence"/>
</dbReference>
<dbReference type="Proteomes" id="UP000479691">
    <property type="component" value="Unassembled WGS sequence"/>
</dbReference>
<dbReference type="EMBL" id="WIWT01000010">
    <property type="protein sequence ID" value="KAF3219048.1"/>
    <property type="molecule type" value="Genomic_DNA"/>
</dbReference>
<feature type="region of interest" description="Disordered" evidence="1">
    <location>
        <begin position="159"/>
        <end position="262"/>
    </location>
</feature>
<evidence type="ECO:0000313" key="3">
    <source>
        <dbReference type="EMBL" id="KAF3209845.1"/>
    </source>
</evidence>
<dbReference type="AlphaFoldDB" id="A0A6G1MBG2"/>
<evidence type="ECO:0000313" key="4">
    <source>
        <dbReference type="EMBL" id="KAF3219048.1"/>
    </source>
</evidence>
<dbReference type="OrthoDB" id="5407303at2759"/>